<dbReference type="Pfam" id="PF00975">
    <property type="entry name" value="Thioesterase"/>
    <property type="match status" value="1"/>
</dbReference>
<dbReference type="PANTHER" id="PTHR11487:SF0">
    <property type="entry name" value="S-ACYL FATTY ACID SYNTHASE THIOESTERASE, MEDIUM CHAIN"/>
    <property type="match status" value="1"/>
</dbReference>
<name>A0A7W9Q1T3_9ACTN</name>
<sequence>MTKREQNHNRWFATVPPDDCNHLLLCFPYSGCGASMYRQWPDRIGDTAVVPLQLPGRETRMSEAHYGTYENLAERMTAELGPVLDRDFSVFGHCGAALAAFEFARHMASGDNRSPTTCFVSSQVAPDDGPYGRFLDMDEDELRGVVVNLLGLVTPTKRLVDFFVKVLVDDLAANKAYRPERSATDSFGIRAIGWSADEEIPHGLMAGWARWGRCTSLVLEGDHQAFVKAPGHLVDALRAGVEADTRAL</sequence>
<gene>
    <name evidence="3" type="ORF">FHS34_007553</name>
</gene>
<evidence type="ECO:0000259" key="2">
    <source>
        <dbReference type="Pfam" id="PF00975"/>
    </source>
</evidence>
<reference evidence="3 4" key="1">
    <citation type="submission" date="2020-08" db="EMBL/GenBank/DDBJ databases">
        <title>Genomic Encyclopedia of Type Strains, Phase III (KMG-III): the genomes of soil and plant-associated and newly described type strains.</title>
        <authorList>
            <person name="Whitman W."/>
        </authorList>
    </citation>
    <scope>NUCLEOTIDE SEQUENCE [LARGE SCALE GENOMIC DNA]</scope>
    <source>
        <strain evidence="3 4">CECT 3313</strain>
    </source>
</reference>
<keyword evidence="4" id="KW-1185">Reference proteome</keyword>
<evidence type="ECO:0000313" key="3">
    <source>
        <dbReference type="EMBL" id="MBB5932044.1"/>
    </source>
</evidence>
<dbReference type="SUPFAM" id="SSF53474">
    <property type="entry name" value="alpha/beta-Hydrolases"/>
    <property type="match status" value="1"/>
</dbReference>
<dbReference type="GO" id="GO:0008610">
    <property type="term" value="P:lipid biosynthetic process"/>
    <property type="evidence" value="ECO:0007669"/>
    <property type="project" value="TreeGrafter"/>
</dbReference>
<dbReference type="PANTHER" id="PTHR11487">
    <property type="entry name" value="THIOESTERASE"/>
    <property type="match status" value="1"/>
</dbReference>
<dbReference type="RefSeq" id="WP_184974029.1">
    <property type="nucleotide sequence ID" value="NZ_BAAAWF010000075.1"/>
</dbReference>
<evidence type="ECO:0000256" key="1">
    <source>
        <dbReference type="ARBA" id="ARBA00007169"/>
    </source>
</evidence>
<organism evidence="3 4">
    <name type="scientific">Streptomyces echinatus</name>
    <dbReference type="NCBI Taxonomy" id="67293"/>
    <lineage>
        <taxon>Bacteria</taxon>
        <taxon>Bacillati</taxon>
        <taxon>Actinomycetota</taxon>
        <taxon>Actinomycetes</taxon>
        <taxon>Kitasatosporales</taxon>
        <taxon>Streptomycetaceae</taxon>
        <taxon>Streptomyces</taxon>
    </lineage>
</organism>
<dbReference type="InterPro" id="IPR012223">
    <property type="entry name" value="TEII"/>
</dbReference>
<accession>A0A7W9Q1T3</accession>
<dbReference type="Gene3D" id="3.40.50.1820">
    <property type="entry name" value="alpha/beta hydrolase"/>
    <property type="match status" value="1"/>
</dbReference>
<feature type="domain" description="Thioesterase" evidence="2">
    <location>
        <begin position="24"/>
        <end position="235"/>
    </location>
</feature>
<dbReference type="AlphaFoldDB" id="A0A7W9Q1T3"/>
<protein>
    <submittedName>
        <fullName evidence="3">Surfactin synthase thioesterase subunit</fullName>
    </submittedName>
</protein>
<dbReference type="InterPro" id="IPR029058">
    <property type="entry name" value="AB_hydrolase_fold"/>
</dbReference>
<comment type="similarity">
    <text evidence="1">Belongs to the thioesterase family.</text>
</comment>
<dbReference type="Proteomes" id="UP000585836">
    <property type="component" value="Unassembled WGS sequence"/>
</dbReference>
<dbReference type="EMBL" id="JACHJK010000021">
    <property type="protein sequence ID" value="MBB5932044.1"/>
    <property type="molecule type" value="Genomic_DNA"/>
</dbReference>
<comment type="caution">
    <text evidence="3">The sequence shown here is derived from an EMBL/GenBank/DDBJ whole genome shotgun (WGS) entry which is preliminary data.</text>
</comment>
<dbReference type="InterPro" id="IPR001031">
    <property type="entry name" value="Thioesterase"/>
</dbReference>
<proteinExistence type="inferred from homology"/>
<evidence type="ECO:0000313" key="4">
    <source>
        <dbReference type="Proteomes" id="UP000585836"/>
    </source>
</evidence>